<proteinExistence type="predicted"/>
<accession>A0A0A9B565</accession>
<reference evidence="2" key="2">
    <citation type="journal article" date="2015" name="Data Brief">
        <title>Shoot transcriptome of the giant reed, Arundo donax.</title>
        <authorList>
            <person name="Barrero R.A."/>
            <person name="Guerrero F.D."/>
            <person name="Moolhuijzen P."/>
            <person name="Goolsby J.A."/>
            <person name="Tidwell J."/>
            <person name="Bellgard S.E."/>
            <person name="Bellgard M.I."/>
        </authorList>
    </citation>
    <scope>NUCLEOTIDE SEQUENCE</scope>
    <source>
        <tissue evidence="2">Shoot tissue taken approximately 20 cm above the soil surface</tissue>
    </source>
</reference>
<dbReference type="EMBL" id="GBRH01240602">
    <property type="protein sequence ID" value="JAD57293.1"/>
    <property type="molecule type" value="Transcribed_RNA"/>
</dbReference>
<evidence type="ECO:0000256" key="1">
    <source>
        <dbReference type="SAM" id="MobiDB-lite"/>
    </source>
</evidence>
<feature type="region of interest" description="Disordered" evidence="1">
    <location>
        <begin position="1"/>
        <end position="24"/>
    </location>
</feature>
<organism evidence="2">
    <name type="scientific">Arundo donax</name>
    <name type="common">Giant reed</name>
    <name type="synonym">Donax arundinaceus</name>
    <dbReference type="NCBI Taxonomy" id="35708"/>
    <lineage>
        <taxon>Eukaryota</taxon>
        <taxon>Viridiplantae</taxon>
        <taxon>Streptophyta</taxon>
        <taxon>Embryophyta</taxon>
        <taxon>Tracheophyta</taxon>
        <taxon>Spermatophyta</taxon>
        <taxon>Magnoliopsida</taxon>
        <taxon>Liliopsida</taxon>
        <taxon>Poales</taxon>
        <taxon>Poaceae</taxon>
        <taxon>PACMAD clade</taxon>
        <taxon>Arundinoideae</taxon>
        <taxon>Arundineae</taxon>
        <taxon>Arundo</taxon>
    </lineage>
</organism>
<name>A0A0A9B565_ARUDO</name>
<protein>
    <submittedName>
        <fullName evidence="2">Uncharacterized protein</fullName>
    </submittedName>
</protein>
<feature type="compositionally biased region" description="Polar residues" evidence="1">
    <location>
        <begin position="115"/>
        <end position="126"/>
    </location>
</feature>
<dbReference type="AlphaFoldDB" id="A0A0A9B565"/>
<feature type="compositionally biased region" description="Polar residues" evidence="1">
    <location>
        <begin position="1"/>
        <end position="18"/>
    </location>
</feature>
<sequence>MATQATLVTRDFASSSAPTAKDSNDSLATLSLLSFTYSPIAALIIFSHGSLSPPAAHEGNQESRTASSTAAEPPCPMYDDSMHASHHQRQSQYPSESCQMRPATVVGTKRWRPRSATQGPRSGSFR</sequence>
<feature type="region of interest" description="Disordered" evidence="1">
    <location>
        <begin position="51"/>
        <end position="126"/>
    </location>
</feature>
<reference evidence="2" key="1">
    <citation type="submission" date="2014-09" db="EMBL/GenBank/DDBJ databases">
        <authorList>
            <person name="Magalhaes I.L.F."/>
            <person name="Oliveira U."/>
            <person name="Santos F.R."/>
            <person name="Vidigal T.H.D.A."/>
            <person name="Brescovit A.D."/>
            <person name="Santos A.J."/>
        </authorList>
    </citation>
    <scope>NUCLEOTIDE SEQUENCE</scope>
    <source>
        <tissue evidence="2">Shoot tissue taken approximately 20 cm above the soil surface</tissue>
    </source>
</reference>
<evidence type="ECO:0000313" key="2">
    <source>
        <dbReference type="EMBL" id="JAD57293.1"/>
    </source>
</evidence>